<protein>
    <recommendedName>
        <fullName evidence="5">5-methyltetrahydrofolate--homocysteine methyltransferase</fullName>
    </recommendedName>
</protein>
<dbReference type="SUPFAM" id="SSF51004">
    <property type="entry name" value="C-terminal (heme d1) domain of cytochrome cd1-nitrite reductase"/>
    <property type="match status" value="1"/>
</dbReference>
<name>A0A222FFF0_9GAMM</name>
<dbReference type="AlphaFoldDB" id="A0A222FFF0"/>
<feature type="compositionally biased region" description="Acidic residues" evidence="1">
    <location>
        <begin position="440"/>
        <end position="450"/>
    </location>
</feature>
<evidence type="ECO:0000256" key="1">
    <source>
        <dbReference type="SAM" id="MobiDB-lite"/>
    </source>
</evidence>
<dbReference type="Gene3D" id="2.130.10.10">
    <property type="entry name" value="YVTN repeat-like/Quinoprotein amine dehydrogenase"/>
    <property type="match status" value="1"/>
</dbReference>
<feature type="region of interest" description="Disordered" evidence="1">
    <location>
        <begin position="25"/>
        <end position="45"/>
    </location>
</feature>
<dbReference type="Proteomes" id="UP000202440">
    <property type="component" value="Chromosome"/>
</dbReference>
<dbReference type="InterPro" id="IPR011048">
    <property type="entry name" value="Haem_d1_sf"/>
</dbReference>
<evidence type="ECO:0000313" key="4">
    <source>
        <dbReference type="Proteomes" id="UP000202440"/>
    </source>
</evidence>
<evidence type="ECO:0000256" key="2">
    <source>
        <dbReference type="SAM" id="SignalP"/>
    </source>
</evidence>
<feature type="chain" id="PRO_5013143931" description="5-methyltetrahydrofolate--homocysteine methyltransferase" evidence="2">
    <location>
        <begin position="23"/>
        <end position="450"/>
    </location>
</feature>
<keyword evidence="4" id="KW-1185">Reference proteome</keyword>
<feature type="region of interest" description="Disordered" evidence="1">
    <location>
        <begin position="430"/>
        <end position="450"/>
    </location>
</feature>
<sequence length="450" mass="48401">MPTTFAKRTSWLAIMLATTAMVGCGSSSSSSDNDDHDGDHDVDQSLTNLPGRLVITAADQPQALVYDLDSNSVMTTFTLDNAASAAYPSPQGRYALLPQRDQGKVQVIDGGLYIEDHGDHLHPYAKTPQLLSTVLEGSKPTHVNSHDGHTAVFFDGDEEASVNASVQLLADTSIASGQPLVLTLDNAMHGTAEPIDGHLLATWRAPEAATSLPQQVSLYHAHGDHFDFETRFDVQCPDLHGSLATEYGAVFGCSDGVLLVHKHDGEFEAHKIANPAAMGDNRIGSFYGDDDEEEVIGIAAGQPWLVNLEQRSIAPLNLTVDADTQFVKVHYTAEGDHVLALDSTGALHRFDVDANFAHHGSVSVLATVPEQSTNISITSSGKDDVAYVTDYAAKRVQVVDLDTMTVNAIELPFTPGKLAWLGFDDDHDHDDHDHDGDHDHDDDDHSDGEG</sequence>
<dbReference type="OrthoDB" id="60524at2"/>
<feature type="signal peptide" evidence="2">
    <location>
        <begin position="1"/>
        <end position="22"/>
    </location>
</feature>
<proteinExistence type="predicted"/>
<evidence type="ECO:0008006" key="5">
    <source>
        <dbReference type="Google" id="ProtNLM"/>
    </source>
</evidence>
<organism evidence="3 4">
    <name type="scientific">Bacterioplanes sanyensis</name>
    <dbReference type="NCBI Taxonomy" id="1249553"/>
    <lineage>
        <taxon>Bacteria</taxon>
        <taxon>Pseudomonadati</taxon>
        <taxon>Pseudomonadota</taxon>
        <taxon>Gammaproteobacteria</taxon>
        <taxon>Oceanospirillales</taxon>
        <taxon>Oceanospirillaceae</taxon>
        <taxon>Bacterioplanes</taxon>
    </lineage>
</organism>
<accession>A0A222FFF0</accession>
<dbReference type="KEGG" id="bsan:CHH28_01840"/>
<feature type="compositionally biased region" description="Basic and acidic residues" evidence="1">
    <location>
        <begin position="430"/>
        <end position="439"/>
    </location>
</feature>
<dbReference type="EMBL" id="CP022530">
    <property type="protein sequence ID" value="ASP37490.1"/>
    <property type="molecule type" value="Genomic_DNA"/>
</dbReference>
<dbReference type="PROSITE" id="PS51257">
    <property type="entry name" value="PROKAR_LIPOPROTEIN"/>
    <property type="match status" value="1"/>
</dbReference>
<dbReference type="InterPro" id="IPR015943">
    <property type="entry name" value="WD40/YVTN_repeat-like_dom_sf"/>
</dbReference>
<evidence type="ECO:0000313" key="3">
    <source>
        <dbReference type="EMBL" id="ASP37490.1"/>
    </source>
</evidence>
<dbReference type="RefSeq" id="WP_094058708.1">
    <property type="nucleotide sequence ID" value="NZ_CP022530.1"/>
</dbReference>
<reference evidence="3 4" key="1">
    <citation type="submission" date="2017-07" db="EMBL/GenBank/DDBJ databases">
        <title>Annotated genome sequence of Bacterioplanes sanyensis isolated from Red Sea.</title>
        <authorList>
            <person name="Rehman Z.U."/>
        </authorList>
    </citation>
    <scope>NUCLEOTIDE SEQUENCE [LARGE SCALE GENOMIC DNA]</scope>
    <source>
        <strain evidence="3 4">NV9</strain>
    </source>
</reference>
<gene>
    <name evidence="3" type="ORF">CHH28_01840</name>
</gene>
<keyword evidence="2" id="KW-0732">Signal</keyword>